<feature type="region of interest" description="Disordered" evidence="2">
    <location>
        <begin position="88"/>
        <end position="109"/>
    </location>
</feature>
<evidence type="ECO:0000313" key="4">
    <source>
        <dbReference type="Proteomes" id="UP001153148"/>
    </source>
</evidence>
<evidence type="ECO:0000256" key="2">
    <source>
        <dbReference type="SAM" id="MobiDB-lite"/>
    </source>
</evidence>
<dbReference type="Gene3D" id="3.30.310.50">
    <property type="entry name" value="Alpha-D-phosphohexomutase, C-terminal domain"/>
    <property type="match status" value="2"/>
</dbReference>
<gene>
    <name evidence="3" type="ORF">TPAB3V08_LOCUS4988</name>
</gene>
<dbReference type="Pfam" id="PF09341">
    <property type="entry name" value="Pcc1"/>
    <property type="match status" value="1"/>
</dbReference>
<name>A0ABN7NUN5_TIMPD</name>
<comment type="caution">
    <text evidence="3">The sequence shown here is derived from an EMBL/GenBank/DDBJ whole genome shotgun (WGS) entry which is preliminary data.</text>
</comment>
<accession>A0ABN7NUN5</accession>
<feature type="compositionally biased region" description="Polar residues" evidence="2">
    <location>
        <begin position="89"/>
        <end position="109"/>
    </location>
</feature>
<keyword evidence="4" id="KW-1185">Reference proteome</keyword>
<dbReference type="Proteomes" id="UP001153148">
    <property type="component" value="Unassembled WGS sequence"/>
</dbReference>
<evidence type="ECO:0000256" key="1">
    <source>
        <dbReference type="ARBA" id="ARBA00007073"/>
    </source>
</evidence>
<dbReference type="EMBL" id="CAJPIN010006460">
    <property type="protein sequence ID" value="CAG2058013.1"/>
    <property type="molecule type" value="Genomic_DNA"/>
</dbReference>
<dbReference type="PANTHER" id="PTHR31283:SF5">
    <property type="entry name" value="EKC_KEOPS COMPLEX SUBUNIT LAGE3"/>
    <property type="match status" value="1"/>
</dbReference>
<evidence type="ECO:0000313" key="3">
    <source>
        <dbReference type="EMBL" id="CAG2058013.1"/>
    </source>
</evidence>
<proteinExistence type="inferred from homology"/>
<organism evidence="3 4">
    <name type="scientific">Timema podura</name>
    <name type="common">Walking stick</name>
    <dbReference type="NCBI Taxonomy" id="61482"/>
    <lineage>
        <taxon>Eukaryota</taxon>
        <taxon>Metazoa</taxon>
        <taxon>Ecdysozoa</taxon>
        <taxon>Arthropoda</taxon>
        <taxon>Hexapoda</taxon>
        <taxon>Insecta</taxon>
        <taxon>Pterygota</taxon>
        <taxon>Neoptera</taxon>
        <taxon>Polyneoptera</taxon>
        <taxon>Phasmatodea</taxon>
        <taxon>Timematodea</taxon>
        <taxon>Timematoidea</taxon>
        <taxon>Timematidae</taxon>
        <taxon>Timema</taxon>
    </lineage>
</organism>
<protein>
    <submittedName>
        <fullName evidence="3">Uncharacterized protein</fullName>
    </submittedName>
</protein>
<reference evidence="3" key="1">
    <citation type="submission" date="2021-03" db="EMBL/GenBank/DDBJ databases">
        <authorList>
            <person name="Tran Van P."/>
        </authorList>
    </citation>
    <scope>NUCLEOTIDE SEQUENCE</scope>
</reference>
<sequence>MVWSCNEDGKGGLAKIWEEQTTKCAACDEAVPDDNITVPFPTAREADIAYKVLKVDAEPKRSQASKDMNSQRQYIVSDNAETMHHLAGTKQSDISDQSAVSANRSRGSGNFSAPEVRQLRVAINSFLDLLILTTETMEIAYKVLKVDAEPKRSQASKDMKVKDNTLLVNFSAPEVRQLRVAINSFLDLLILTTETMEQFGPPVSEAYSHY</sequence>
<comment type="similarity">
    <text evidence="1">Belongs to the CTAG/PCC1 family.</text>
</comment>
<dbReference type="InterPro" id="IPR015419">
    <property type="entry name" value="CTAG/Pcc1"/>
</dbReference>
<feature type="non-terminal residue" evidence="3">
    <location>
        <position position="210"/>
    </location>
</feature>
<dbReference type="PANTHER" id="PTHR31283">
    <property type="entry name" value="EKC/KEOPS COMPLEX SUBUNIT PCC1 FAMILY MEMBER"/>
    <property type="match status" value="1"/>
</dbReference>